<evidence type="ECO:0000259" key="2">
    <source>
        <dbReference type="Pfam" id="PF02120"/>
    </source>
</evidence>
<protein>
    <submittedName>
        <fullName evidence="3">Flagellar hook-length control protein FliK</fullName>
    </submittedName>
</protein>
<feature type="compositionally biased region" description="Basic and acidic residues" evidence="1">
    <location>
        <begin position="190"/>
        <end position="204"/>
    </location>
</feature>
<comment type="caution">
    <text evidence="3">The sequence shown here is derived from an EMBL/GenBank/DDBJ whole genome shotgun (WGS) entry which is preliminary data.</text>
</comment>
<feature type="compositionally biased region" description="Basic and acidic residues" evidence="1">
    <location>
        <begin position="340"/>
        <end position="350"/>
    </location>
</feature>
<evidence type="ECO:0000313" key="4">
    <source>
        <dbReference type="Proteomes" id="UP000474104"/>
    </source>
</evidence>
<feature type="compositionally biased region" description="Basic and acidic residues" evidence="1">
    <location>
        <begin position="53"/>
        <end position="79"/>
    </location>
</feature>
<keyword evidence="3" id="KW-0966">Cell projection</keyword>
<dbReference type="InterPro" id="IPR038610">
    <property type="entry name" value="FliK-like_C_sf"/>
</dbReference>
<feature type="compositionally biased region" description="Basic and acidic residues" evidence="1">
    <location>
        <begin position="358"/>
        <end position="372"/>
    </location>
</feature>
<dbReference type="Pfam" id="PF02120">
    <property type="entry name" value="Flg_hook"/>
    <property type="match status" value="1"/>
</dbReference>
<reference evidence="3 4" key="1">
    <citation type="submission" date="2019-07" db="EMBL/GenBank/DDBJ databases">
        <title>Draft genome sequences of 15 bacterial species constituting the stable defined intestinal microbiota of the GM15 gnotobiotic mouse model.</title>
        <authorList>
            <person name="Elie C."/>
            <person name="Mathieu A."/>
            <person name="Saliou A."/>
            <person name="Darnaud M."/>
            <person name="Leulier F."/>
            <person name="Tamellini A."/>
        </authorList>
    </citation>
    <scope>NUCLEOTIDE SEQUENCE [LARGE SCALE GENOMIC DNA]</scope>
    <source>
        <strain evidence="4">ASF 502</strain>
    </source>
</reference>
<evidence type="ECO:0000256" key="1">
    <source>
        <dbReference type="SAM" id="MobiDB-lite"/>
    </source>
</evidence>
<name>A0A9X5C6P3_9FIRM</name>
<feature type="compositionally biased region" description="Polar residues" evidence="1">
    <location>
        <begin position="205"/>
        <end position="224"/>
    </location>
</feature>
<dbReference type="InterPro" id="IPR021136">
    <property type="entry name" value="Flagellar_hook_control-like_C"/>
</dbReference>
<feature type="region of interest" description="Disordered" evidence="1">
    <location>
        <begin position="189"/>
        <end position="233"/>
    </location>
</feature>
<accession>A0A9X5C6P3</accession>
<dbReference type="Gene3D" id="3.30.750.140">
    <property type="match status" value="1"/>
</dbReference>
<feature type="domain" description="Flagellar hook-length control protein-like C-terminal" evidence="2">
    <location>
        <begin position="264"/>
        <end position="316"/>
    </location>
</feature>
<proteinExistence type="predicted"/>
<feature type="region of interest" description="Disordered" evidence="1">
    <location>
        <begin position="1"/>
        <end position="99"/>
    </location>
</feature>
<keyword evidence="3" id="KW-0969">Cilium</keyword>
<sequence>MVNVNVKAPDIGFQAPDSKKTGSTGIKNTQSDQFKKLLQGKQDENQDAGTTEVSKDTEPEKTEAPKEPEEGKGEEVKDETAEETAGTDDSQARGLLAAYQMSQGMRPEVLTAEPEVVIEMPEAVQAETGVAPVETAGAGEMITEAAAEQMPVQPETAEAEGVKPAEVHVQTEAKPREVVQVKAQEVQEAAPERVETAPVRREAVKTQSTGEENQSQANDYQAEQSAAAPVAQTPVKNIQEDVPREVTTIHVAQPEELPDKLTDQIVGKMQEGVDSFEIEIEPENLGKIAVKIQYQDGQATVSIFCTEKRALEVLGDRAREIGVIIDKNLGGETKIFVEKQEPDYLNRNNDENQQGRQDGQEQQKESNKKQEADDSEQFLQKLRLGLTI</sequence>
<gene>
    <name evidence="3" type="ORF">FMM80_08650</name>
</gene>
<evidence type="ECO:0000313" key="3">
    <source>
        <dbReference type="EMBL" id="NDO68746.1"/>
    </source>
</evidence>
<dbReference type="RefSeq" id="WP_162205501.1">
    <property type="nucleotide sequence ID" value="NZ_VIRB01000057.1"/>
</dbReference>
<organism evidence="3 4">
    <name type="scientific">Schaedlerella arabinosiphila</name>
    <dbReference type="NCBI Taxonomy" id="2044587"/>
    <lineage>
        <taxon>Bacteria</taxon>
        <taxon>Bacillati</taxon>
        <taxon>Bacillota</taxon>
        <taxon>Clostridia</taxon>
        <taxon>Lachnospirales</taxon>
        <taxon>Lachnospiraceae</taxon>
        <taxon>Schaedlerella</taxon>
    </lineage>
</organism>
<dbReference type="Proteomes" id="UP000474104">
    <property type="component" value="Unassembled WGS sequence"/>
</dbReference>
<feature type="compositionally biased region" description="Polar residues" evidence="1">
    <location>
        <begin position="21"/>
        <end position="32"/>
    </location>
</feature>
<keyword evidence="3" id="KW-0282">Flagellum</keyword>
<dbReference type="AlphaFoldDB" id="A0A9X5C6P3"/>
<dbReference type="EMBL" id="VIRB01000057">
    <property type="protein sequence ID" value="NDO68746.1"/>
    <property type="molecule type" value="Genomic_DNA"/>
</dbReference>
<feature type="region of interest" description="Disordered" evidence="1">
    <location>
        <begin position="340"/>
        <end position="388"/>
    </location>
</feature>